<dbReference type="OrthoDB" id="1888725at2759"/>
<dbReference type="PANTHER" id="PTHR31614:SF5">
    <property type="entry name" value="ALLERGEN-LIKE PROTEIN BRSN20"/>
    <property type="match status" value="1"/>
</dbReference>
<dbReference type="Proteomes" id="UP000626092">
    <property type="component" value="Unassembled WGS sequence"/>
</dbReference>
<keyword evidence="3" id="KW-0732">Signal</keyword>
<dbReference type="Pfam" id="PF01190">
    <property type="entry name" value="Pollen_Ole_e_1"/>
    <property type="match status" value="1"/>
</dbReference>
<evidence type="ECO:0000313" key="5">
    <source>
        <dbReference type="Proteomes" id="UP000626092"/>
    </source>
</evidence>
<name>A0A834H301_RHOSS</name>
<accession>A0A834H301</accession>
<organism evidence="4 5">
    <name type="scientific">Rhododendron simsii</name>
    <name type="common">Sims's rhododendron</name>
    <dbReference type="NCBI Taxonomy" id="118357"/>
    <lineage>
        <taxon>Eukaryota</taxon>
        <taxon>Viridiplantae</taxon>
        <taxon>Streptophyta</taxon>
        <taxon>Embryophyta</taxon>
        <taxon>Tracheophyta</taxon>
        <taxon>Spermatophyta</taxon>
        <taxon>Magnoliopsida</taxon>
        <taxon>eudicotyledons</taxon>
        <taxon>Gunneridae</taxon>
        <taxon>Pentapetalae</taxon>
        <taxon>asterids</taxon>
        <taxon>Ericales</taxon>
        <taxon>Ericaceae</taxon>
        <taxon>Ericoideae</taxon>
        <taxon>Rhodoreae</taxon>
        <taxon>Rhododendron</taxon>
    </lineage>
</organism>
<protein>
    <recommendedName>
        <fullName evidence="6">Pollen Ole e 1 allergen and extensin family protein</fullName>
    </recommendedName>
</protein>
<comment type="similarity">
    <text evidence="1">Belongs to the Ole e I family.</text>
</comment>
<evidence type="ECO:0008006" key="6">
    <source>
        <dbReference type="Google" id="ProtNLM"/>
    </source>
</evidence>
<comment type="caution">
    <text evidence="4">The sequence shown here is derived from an EMBL/GenBank/DDBJ whole genome shotgun (WGS) entry which is preliminary data.</text>
</comment>
<evidence type="ECO:0000256" key="2">
    <source>
        <dbReference type="ARBA" id="ARBA00023157"/>
    </source>
</evidence>
<sequence length="192" mass="20949">MAKAVALIAFALALGVLAIAGNVQGSNVGTIYASNGKFKVELKPVKKFRVIGYVACATCIANSTMSDLRRLRSADFEIKCRSRKNGTVTFVKPALSDSSGLFTAYVEDGHHDDLCMVSEVRAVASRDPRCNVKAPGFRSARITVANYNANKVNDNMLQIQKPMYFLNNEALHNCGKARSKKGDLNPKNEILY</sequence>
<keyword evidence="2" id="KW-1015">Disulfide bond</keyword>
<feature type="signal peptide" evidence="3">
    <location>
        <begin position="1"/>
        <end position="25"/>
    </location>
</feature>
<keyword evidence="5" id="KW-1185">Reference proteome</keyword>
<dbReference type="InterPro" id="IPR006041">
    <property type="entry name" value="Pollen_Ole_e1_allergen"/>
</dbReference>
<reference evidence="4" key="1">
    <citation type="submission" date="2019-11" db="EMBL/GenBank/DDBJ databases">
        <authorList>
            <person name="Liu Y."/>
            <person name="Hou J."/>
            <person name="Li T.-Q."/>
            <person name="Guan C.-H."/>
            <person name="Wu X."/>
            <person name="Wu H.-Z."/>
            <person name="Ling F."/>
            <person name="Zhang R."/>
            <person name="Shi X.-G."/>
            <person name="Ren J.-P."/>
            <person name="Chen E.-F."/>
            <person name="Sun J.-M."/>
        </authorList>
    </citation>
    <scope>NUCLEOTIDE SEQUENCE</scope>
    <source>
        <strain evidence="4">Adult_tree_wgs_1</strain>
        <tissue evidence="4">Leaves</tissue>
    </source>
</reference>
<gene>
    <name evidence="4" type="ORF">RHSIM_Rhsim04G0025600</name>
</gene>
<evidence type="ECO:0000256" key="1">
    <source>
        <dbReference type="ARBA" id="ARBA00010049"/>
    </source>
</evidence>
<evidence type="ECO:0000256" key="3">
    <source>
        <dbReference type="SAM" id="SignalP"/>
    </source>
</evidence>
<evidence type="ECO:0000313" key="4">
    <source>
        <dbReference type="EMBL" id="KAF7145367.1"/>
    </source>
</evidence>
<dbReference type="EMBL" id="WJXA01000004">
    <property type="protein sequence ID" value="KAF7145367.1"/>
    <property type="molecule type" value="Genomic_DNA"/>
</dbReference>
<dbReference type="PANTHER" id="PTHR31614">
    <property type="entry name" value="PROTEIN DOWNSTREAM OF FLC-RELATED"/>
    <property type="match status" value="1"/>
</dbReference>
<proteinExistence type="inferred from homology"/>
<feature type="chain" id="PRO_5032439561" description="Pollen Ole e 1 allergen and extensin family protein" evidence="3">
    <location>
        <begin position="26"/>
        <end position="192"/>
    </location>
</feature>
<dbReference type="AlphaFoldDB" id="A0A834H301"/>